<sequence>MRLLMVYIFAVSERIGGLKFTHHARFLGFGALPEHQQIATLDDLHRLSQQTQKNSAIARNCIDIDCVKFDIEQGNFDIECVMV</sequence>
<gene>
    <name evidence="1" type="primary">AlNc14C277G10055</name>
    <name evidence="2" type="synonym">AlNc14C320G10576</name>
    <name evidence="1" type="ORF">ALNC14_112730</name>
    <name evidence="2" type="ORF">ALNC14_119070</name>
</gene>
<reference evidence="1" key="1">
    <citation type="journal article" date="2011" name="PLoS Biol.">
        <title>Gene gain and loss during evolution of obligate parasitism in the white rust pathogen of Arabidopsis thaliana.</title>
        <authorList>
            <person name="Kemen E."/>
            <person name="Gardiner A."/>
            <person name="Schultz-Larsen T."/>
            <person name="Kemen A.C."/>
            <person name="Balmuth A.L."/>
            <person name="Robert-Seilaniantz A."/>
            <person name="Bailey K."/>
            <person name="Holub E."/>
            <person name="Studholme D.J."/>
            <person name="Maclean D."/>
            <person name="Jones J.D."/>
        </authorList>
    </citation>
    <scope>NUCLEOTIDE SEQUENCE</scope>
</reference>
<dbReference type="EMBL" id="FR824322">
    <property type="protein sequence ID" value="CCA25129.1"/>
    <property type="molecule type" value="Genomic_DNA"/>
</dbReference>
<organism evidence="1">
    <name type="scientific">Albugo laibachii Nc14</name>
    <dbReference type="NCBI Taxonomy" id="890382"/>
    <lineage>
        <taxon>Eukaryota</taxon>
        <taxon>Sar</taxon>
        <taxon>Stramenopiles</taxon>
        <taxon>Oomycota</taxon>
        <taxon>Peronosporomycetes</taxon>
        <taxon>Albuginales</taxon>
        <taxon>Albuginaceae</taxon>
        <taxon>Albugo</taxon>
    </lineage>
</organism>
<dbReference type="EMBL" id="FR824365">
    <property type="protein sequence ID" value="CCA25763.1"/>
    <property type="molecule type" value="Genomic_DNA"/>
</dbReference>
<protein>
    <submittedName>
        <fullName evidence="1">AlNc14C277G10055 protein</fullName>
    </submittedName>
    <submittedName>
        <fullName evidence="2">AlNc14C320G10576 protein</fullName>
    </submittedName>
</protein>
<reference evidence="1" key="2">
    <citation type="submission" date="2011-02" db="EMBL/GenBank/DDBJ databases">
        <authorList>
            <person name="MacLean D."/>
        </authorList>
    </citation>
    <scope>NUCLEOTIDE SEQUENCE</scope>
</reference>
<accession>F0WUP7</accession>
<evidence type="ECO:0000313" key="2">
    <source>
        <dbReference type="EMBL" id="CCA25763.1"/>
    </source>
</evidence>
<dbReference type="HOGENOM" id="CLU_2611010_0_0_1"/>
<dbReference type="AlphaFoldDB" id="F0WUP7"/>
<evidence type="ECO:0000313" key="1">
    <source>
        <dbReference type="EMBL" id="CCA25129.1"/>
    </source>
</evidence>
<proteinExistence type="predicted"/>
<name>F0WUP7_9STRA</name>